<dbReference type="Proteomes" id="UP001300745">
    <property type="component" value="Unassembled WGS sequence"/>
</dbReference>
<gene>
    <name evidence="2" type="ORF">ORI27_16600</name>
</gene>
<accession>A0ABT3SFQ1</accession>
<dbReference type="Gene3D" id="2.60.40.2810">
    <property type="match status" value="1"/>
</dbReference>
<name>A0ABT3SFQ1_9MYCO</name>
<evidence type="ECO:0000313" key="3">
    <source>
        <dbReference type="Proteomes" id="UP001300745"/>
    </source>
</evidence>
<dbReference type="RefSeq" id="WP_265998009.1">
    <property type="nucleotide sequence ID" value="NZ_JAPJDN010000013.1"/>
</dbReference>
<keyword evidence="3" id="KW-1185">Reference proteome</keyword>
<dbReference type="PROSITE" id="PS51318">
    <property type="entry name" value="TAT"/>
    <property type="match status" value="1"/>
</dbReference>
<reference evidence="2 3" key="1">
    <citation type="submission" date="2022-11" db="EMBL/GenBank/DDBJ databases">
        <title>Mycobacterium sp. nov.</title>
        <authorList>
            <person name="Papic B."/>
            <person name="Spicic S."/>
            <person name="Duvnjak S."/>
        </authorList>
    </citation>
    <scope>NUCLEOTIDE SEQUENCE [LARGE SCALE GENOMIC DNA]</scope>
    <source>
        <strain evidence="2 3">CVI_P4</strain>
    </source>
</reference>
<feature type="compositionally biased region" description="Low complexity" evidence="1">
    <location>
        <begin position="43"/>
        <end position="61"/>
    </location>
</feature>
<dbReference type="Pfam" id="PF17963">
    <property type="entry name" value="Big_9"/>
    <property type="match status" value="1"/>
</dbReference>
<protein>
    <submittedName>
        <fullName evidence="2">Ig-like domain-containing protein</fullName>
    </submittedName>
</protein>
<evidence type="ECO:0000313" key="2">
    <source>
        <dbReference type="EMBL" id="MCX2938330.1"/>
    </source>
</evidence>
<proteinExistence type="predicted"/>
<dbReference type="NCBIfam" id="TIGR01965">
    <property type="entry name" value="VCBS_repeat"/>
    <property type="match status" value="1"/>
</dbReference>
<sequence length="1174" mass="121036">MRHKKPNRLQRYRWLGAGAIALGIGAALAGGSGVAHAEGKSDAGSAGPSARSSATGSSAARPGDRSVSTKPRRISTPRASLAGSARNPSSAGTARSARPSPRIPTPATPSAEVLATALAAATRREAGDVRIAAPAATTSVANAMAPANPVSELEREQAVTDINMSVGWVPGVGTLVNGLSLVADFLDFTIAALQGDFADMRDEIGDMTLDVIGMIPIVGAPLAATIHRAVAPVVTPSNHAPNAVNDSFATDENTQLTGNVLTNDTDADGDVLTAAVDTAPGHGALILNPDGSFTYTPAENFYGADGFSYTVTDDEGATAVGTATITVNYVPPPPVVDQQHPYSVDGTDPETGKISGHFNVTHDKPVTYRLDTPPDPALGTFELNEQTGEWTFTPNPRTRVLAGYFEPNFPAAVTLTFAVTATDGTASTTPIVVAENIAGSPSAALALPAGMSPVLSFLDPGTGDVYIFGYTGDAYNPGTEQEFSSITAVIHSDGSYNIRTDGDGAKGVAYGTFVVGDTAYLMTLTAGSDSSIQTHLSQVGPNGLTPVGDPIPGLAIINFDALEFLAPILAGETAYLVTTDYVSGSQTHLTEIAADGGTLTTSVPGAMHRDPIVVGDTTYVLTESSDDETGYETHVTALGPGGLTTTSVPGYTSHDPIVIGDTIYVLTTSGRYETGYETHVTALGPNAVTDTMSIPGSIESDPVVIGDTTYVLITPYSRIVTHVLALTPGGATPVGSIAGVLSGDPIVVGDTTYLLSRTGEDKATWRTWVTTLTPTLGGVTVVGDPVPGYLPGNSHQFVVGDTTYLVTQTWDSSSGDQTHLLALGPEGLTPIGDGIPGNNPVVIVAGDNIYLATTTSTYSDSEFHYQTHLAALTAGGLSPVPGSFPGSVNHDPIVVGDTTYLVTTTGTSDSGLHNQLIEVGPDGPAPVGGLIPGRVRADVILVGNTTYLVTETGDDESGYETHLMALGPDDVAPVTIVIPGRRDTYNNLAFPLIVVDDTTYLVTQTGELETVHTYFTAITPDGVTAPSAAIPGEARWSPDTFDAIIVVGETTYVLTNEWRSNGGDTYYPGQAHLTVLTPEGVTPLNDDLTPGDPWQIVIGDTTYLMMYSGDSESGGQVNITALTPDGPVPEADSFAGGSIRNIGDVVFVVGDTAYLTTTGGVWAIAVDGAGTQIL</sequence>
<comment type="caution">
    <text evidence="2">The sequence shown here is derived from an EMBL/GenBank/DDBJ whole genome shotgun (WGS) entry which is preliminary data.</text>
</comment>
<feature type="region of interest" description="Disordered" evidence="1">
    <location>
        <begin position="32"/>
        <end position="110"/>
    </location>
</feature>
<dbReference type="InterPro" id="IPR006311">
    <property type="entry name" value="TAT_signal"/>
</dbReference>
<evidence type="ECO:0000256" key="1">
    <source>
        <dbReference type="SAM" id="MobiDB-lite"/>
    </source>
</evidence>
<dbReference type="InterPro" id="IPR010221">
    <property type="entry name" value="VCBS_dom"/>
</dbReference>
<dbReference type="EMBL" id="JAPJDO010000013">
    <property type="protein sequence ID" value="MCX2938330.1"/>
    <property type="molecule type" value="Genomic_DNA"/>
</dbReference>
<organism evidence="2 3">
    <name type="scientific">Mycobacterium pinniadriaticum</name>
    <dbReference type="NCBI Taxonomy" id="2994102"/>
    <lineage>
        <taxon>Bacteria</taxon>
        <taxon>Bacillati</taxon>
        <taxon>Actinomycetota</taxon>
        <taxon>Actinomycetes</taxon>
        <taxon>Mycobacteriales</taxon>
        <taxon>Mycobacteriaceae</taxon>
        <taxon>Mycobacterium</taxon>
    </lineage>
</organism>